<keyword evidence="9" id="KW-1185">Reference proteome</keyword>
<keyword evidence="2" id="KW-0749">Sporulation</keyword>
<evidence type="ECO:0000256" key="3">
    <source>
        <dbReference type="ARBA" id="ARBA00023015"/>
    </source>
</evidence>
<evidence type="ECO:0000256" key="4">
    <source>
        <dbReference type="ARBA" id="ARBA00023163"/>
    </source>
</evidence>
<feature type="compositionally biased region" description="Acidic residues" evidence="6">
    <location>
        <begin position="287"/>
        <end position="296"/>
    </location>
</feature>
<dbReference type="PROSITE" id="PS51821">
    <property type="entry name" value="VELVET"/>
    <property type="match status" value="1"/>
</dbReference>
<feature type="compositionally biased region" description="Pro residues" evidence="6">
    <location>
        <begin position="15"/>
        <end position="24"/>
    </location>
</feature>
<comment type="subcellular location">
    <subcellularLocation>
        <location evidence="1">Nucleus</location>
    </subcellularLocation>
</comment>
<evidence type="ECO:0000256" key="5">
    <source>
        <dbReference type="ARBA" id="ARBA00023242"/>
    </source>
</evidence>
<dbReference type="Gene3D" id="2.60.40.3960">
    <property type="entry name" value="Velvet domain"/>
    <property type="match status" value="1"/>
</dbReference>
<dbReference type="EMBL" id="PDNB01000158">
    <property type="protein sequence ID" value="PGH02498.1"/>
    <property type="molecule type" value="Genomic_DNA"/>
</dbReference>
<dbReference type="PANTHER" id="PTHR33572">
    <property type="entry name" value="SPORE DEVELOPMENT REGULATOR VOSA"/>
    <property type="match status" value="1"/>
</dbReference>
<evidence type="ECO:0000256" key="6">
    <source>
        <dbReference type="SAM" id="MobiDB-lite"/>
    </source>
</evidence>
<reference evidence="8 9" key="1">
    <citation type="submission" date="2017-10" db="EMBL/GenBank/DDBJ databases">
        <title>Comparative genomics in systemic dimorphic fungi from Ajellomycetaceae.</title>
        <authorList>
            <person name="Munoz J.F."/>
            <person name="Mcewen J.G."/>
            <person name="Clay O.K."/>
            <person name="Cuomo C.A."/>
        </authorList>
    </citation>
    <scope>NUCLEOTIDE SEQUENCE [LARGE SCALE GENOMIC DNA]</scope>
    <source>
        <strain evidence="8 9">UAMH5409</strain>
    </source>
</reference>
<keyword evidence="5" id="KW-0539">Nucleus</keyword>
<evidence type="ECO:0000313" key="9">
    <source>
        <dbReference type="Proteomes" id="UP000223968"/>
    </source>
</evidence>
<sequence length="296" mass="32293">MTASVPSGFGHLLNPAPPLLPQPPTRSRLRLFVREQPQAARACGSGDRCRRPVDPIPIVQLLMTDFNPISEEDRRQLTSNQYIVSCQLLPVAEDSERSRKGRASARSNAENSFGRYGRGLGNSDVDQLIARQPGGNLSGGTYMSPFSADQDPDPSTAPSHPQSMTNLVTNSTAATLPRPPRRPPCTNICAPNPATFFVFSDLCVRTAGEYQLLFTLMNPFEAMQSKSSPILDEVRSETFEVFSAKDFRGMQRTPELARGLRRLGVQGIKLRDKTRESANGGAAQSVSEEDVDGGED</sequence>
<keyword evidence="3" id="KW-0805">Transcription regulation</keyword>
<evidence type="ECO:0000256" key="2">
    <source>
        <dbReference type="ARBA" id="ARBA00022969"/>
    </source>
</evidence>
<feature type="region of interest" description="Disordered" evidence="6">
    <location>
        <begin position="1"/>
        <end position="24"/>
    </location>
</feature>
<dbReference type="InterPro" id="IPR037525">
    <property type="entry name" value="Velvet_dom"/>
</dbReference>
<evidence type="ECO:0000313" key="8">
    <source>
        <dbReference type="EMBL" id="PGH02498.1"/>
    </source>
</evidence>
<dbReference type="GO" id="GO:0005634">
    <property type="term" value="C:nucleus"/>
    <property type="evidence" value="ECO:0007669"/>
    <property type="project" value="UniProtKB-SubCell"/>
</dbReference>
<dbReference type="AlphaFoldDB" id="A0A2B7X1C8"/>
<dbReference type="Pfam" id="PF11754">
    <property type="entry name" value="Velvet"/>
    <property type="match status" value="1"/>
</dbReference>
<keyword evidence="4" id="KW-0804">Transcription</keyword>
<proteinExistence type="predicted"/>
<evidence type="ECO:0000259" key="7">
    <source>
        <dbReference type="PROSITE" id="PS51821"/>
    </source>
</evidence>
<feature type="region of interest" description="Disordered" evidence="6">
    <location>
        <begin position="93"/>
        <end position="165"/>
    </location>
</feature>
<dbReference type="InterPro" id="IPR038491">
    <property type="entry name" value="Velvet_dom_sf"/>
</dbReference>
<feature type="domain" description="Velvet" evidence="7">
    <location>
        <begin position="24"/>
        <end position="273"/>
    </location>
</feature>
<feature type="compositionally biased region" description="Polar residues" evidence="6">
    <location>
        <begin position="156"/>
        <end position="165"/>
    </location>
</feature>
<comment type="caution">
    <text evidence="8">The sequence shown here is derived from an EMBL/GenBank/DDBJ whole genome shotgun (WGS) entry which is preliminary data.</text>
</comment>
<name>A0A2B7X1C8_9EURO</name>
<dbReference type="PANTHER" id="PTHR33572:SF17">
    <property type="entry name" value="SEXUAL DEVELOPMENT REGULATOR VELC"/>
    <property type="match status" value="1"/>
</dbReference>
<feature type="region of interest" description="Disordered" evidence="6">
    <location>
        <begin position="270"/>
        <end position="296"/>
    </location>
</feature>
<evidence type="ECO:0000256" key="1">
    <source>
        <dbReference type="ARBA" id="ARBA00004123"/>
    </source>
</evidence>
<dbReference type="InterPro" id="IPR021740">
    <property type="entry name" value="Velvet"/>
</dbReference>
<protein>
    <recommendedName>
        <fullName evidence="7">Velvet domain-containing protein</fullName>
    </recommendedName>
</protein>
<accession>A0A2B7X1C8</accession>
<dbReference type="GO" id="GO:0030435">
    <property type="term" value="P:sporulation resulting in formation of a cellular spore"/>
    <property type="evidence" value="ECO:0007669"/>
    <property type="project" value="UniProtKB-KW"/>
</dbReference>
<gene>
    <name evidence="8" type="ORF">AJ79_07611</name>
</gene>
<dbReference type="OrthoDB" id="3056235at2759"/>
<organism evidence="8 9">
    <name type="scientific">Helicocarpus griseus UAMH5409</name>
    <dbReference type="NCBI Taxonomy" id="1447875"/>
    <lineage>
        <taxon>Eukaryota</taxon>
        <taxon>Fungi</taxon>
        <taxon>Dikarya</taxon>
        <taxon>Ascomycota</taxon>
        <taxon>Pezizomycotina</taxon>
        <taxon>Eurotiomycetes</taxon>
        <taxon>Eurotiomycetidae</taxon>
        <taxon>Onygenales</taxon>
        <taxon>Ajellomycetaceae</taxon>
        <taxon>Helicocarpus</taxon>
    </lineage>
</organism>
<dbReference type="Proteomes" id="UP000223968">
    <property type="component" value="Unassembled WGS sequence"/>
</dbReference>
<dbReference type="STRING" id="1447875.A0A2B7X1C8"/>